<protein>
    <submittedName>
        <fullName evidence="2">Uncharacterized protein</fullName>
    </submittedName>
</protein>
<comment type="caution">
    <text evidence="2">The sequence shown here is derived from an EMBL/GenBank/DDBJ whole genome shotgun (WGS) entry which is preliminary data.</text>
</comment>
<sequence length="210" mass="23867">MSGVPQAKRRLVFGEASDHGSSSDRPGPKPVVNPYKKKTKSQSLQNERNPYSKKKDESESRVTPNIETALKRSRDVGDDDTTRRRILLRTNSEDEDKEGINYHSDVSKNDEDYDPAYINRCLQYCSRGSKALPVGTLAAYRFVRDNFLVPRDIEDPRFGAYSGTSFEERVLRAYSLGMLETKGDVDKTTLKVCTYCGCERHVRDECPELL</sequence>
<dbReference type="eggNOG" id="ENOG502S8JC">
    <property type="taxonomic scope" value="Eukaryota"/>
</dbReference>
<dbReference type="OMA" id="SCFEERV"/>
<dbReference type="OrthoDB" id="47614at2759"/>
<organism evidence="2 3">
    <name type="scientific">Thalassiosira oceanica</name>
    <name type="common">Marine diatom</name>
    <dbReference type="NCBI Taxonomy" id="159749"/>
    <lineage>
        <taxon>Eukaryota</taxon>
        <taxon>Sar</taxon>
        <taxon>Stramenopiles</taxon>
        <taxon>Ochrophyta</taxon>
        <taxon>Bacillariophyta</taxon>
        <taxon>Coscinodiscophyceae</taxon>
        <taxon>Thalassiosirophycidae</taxon>
        <taxon>Thalassiosirales</taxon>
        <taxon>Thalassiosiraceae</taxon>
        <taxon>Thalassiosira</taxon>
    </lineage>
</organism>
<name>K0R3K4_THAOC</name>
<dbReference type="EMBL" id="AGNL01046909">
    <property type="protein sequence ID" value="EJK47483.1"/>
    <property type="molecule type" value="Genomic_DNA"/>
</dbReference>
<dbReference type="AlphaFoldDB" id="K0R3K4"/>
<evidence type="ECO:0000313" key="3">
    <source>
        <dbReference type="Proteomes" id="UP000266841"/>
    </source>
</evidence>
<keyword evidence="3" id="KW-1185">Reference proteome</keyword>
<feature type="compositionally biased region" description="Basic and acidic residues" evidence="1">
    <location>
        <begin position="69"/>
        <end position="83"/>
    </location>
</feature>
<reference evidence="2 3" key="1">
    <citation type="journal article" date="2012" name="Genome Biol.">
        <title>Genome and low-iron response of an oceanic diatom adapted to chronic iron limitation.</title>
        <authorList>
            <person name="Lommer M."/>
            <person name="Specht M."/>
            <person name="Roy A.S."/>
            <person name="Kraemer L."/>
            <person name="Andreson R."/>
            <person name="Gutowska M.A."/>
            <person name="Wolf J."/>
            <person name="Bergner S.V."/>
            <person name="Schilhabel M.B."/>
            <person name="Klostermeier U.C."/>
            <person name="Beiko R.G."/>
            <person name="Rosenstiel P."/>
            <person name="Hippler M."/>
            <person name="Laroche J."/>
        </authorList>
    </citation>
    <scope>NUCLEOTIDE SEQUENCE [LARGE SCALE GENOMIC DNA]</scope>
    <source>
        <strain evidence="2 3">CCMP1005</strain>
    </source>
</reference>
<evidence type="ECO:0000256" key="1">
    <source>
        <dbReference type="SAM" id="MobiDB-lite"/>
    </source>
</evidence>
<feature type="region of interest" description="Disordered" evidence="1">
    <location>
        <begin position="1"/>
        <end position="90"/>
    </location>
</feature>
<gene>
    <name evidence="2" type="ORF">THAOC_33790</name>
</gene>
<evidence type="ECO:0000313" key="2">
    <source>
        <dbReference type="EMBL" id="EJK47483.1"/>
    </source>
</evidence>
<proteinExistence type="predicted"/>
<accession>K0R3K4</accession>
<dbReference type="Proteomes" id="UP000266841">
    <property type="component" value="Unassembled WGS sequence"/>
</dbReference>